<gene>
    <name evidence="1" type="ORF">BDR25DRAFT_306928</name>
</gene>
<protein>
    <submittedName>
        <fullName evidence="1">Uncharacterized protein</fullName>
    </submittedName>
</protein>
<dbReference type="Proteomes" id="UP000799755">
    <property type="component" value="Unassembled WGS sequence"/>
</dbReference>
<evidence type="ECO:0000313" key="1">
    <source>
        <dbReference type="EMBL" id="KAF2465118.1"/>
    </source>
</evidence>
<comment type="caution">
    <text evidence="1">The sequence shown here is derived from an EMBL/GenBank/DDBJ whole genome shotgun (WGS) entry which is preliminary data.</text>
</comment>
<reference evidence="1" key="1">
    <citation type="journal article" date="2020" name="Stud. Mycol.">
        <title>101 Dothideomycetes genomes: a test case for predicting lifestyles and emergence of pathogens.</title>
        <authorList>
            <person name="Haridas S."/>
            <person name="Albert R."/>
            <person name="Binder M."/>
            <person name="Bloem J."/>
            <person name="Labutti K."/>
            <person name="Salamov A."/>
            <person name="Andreopoulos B."/>
            <person name="Baker S."/>
            <person name="Barry K."/>
            <person name="Bills G."/>
            <person name="Bluhm B."/>
            <person name="Cannon C."/>
            <person name="Castanera R."/>
            <person name="Culley D."/>
            <person name="Daum C."/>
            <person name="Ezra D."/>
            <person name="Gonzalez J."/>
            <person name="Henrissat B."/>
            <person name="Kuo A."/>
            <person name="Liang C."/>
            <person name="Lipzen A."/>
            <person name="Lutzoni F."/>
            <person name="Magnuson J."/>
            <person name="Mondo S."/>
            <person name="Nolan M."/>
            <person name="Ohm R."/>
            <person name="Pangilinan J."/>
            <person name="Park H.-J."/>
            <person name="Ramirez L."/>
            <person name="Alfaro M."/>
            <person name="Sun H."/>
            <person name="Tritt A."/>
            <person name="Yoshinaga Y."/>
            <person name="Zwiers L.-H."/>
            <person name="Turgeon B."/>
            <person name="Goodwin S."/>
            <person name="Spatafora J."/>
            <person name="Crous P."/>
            <person name="Grigoriev I."/>
        </authorList>
    </citation>
    <scope>NUCLEOTIDE SEQUENCE</scope>
    <source>
        <strain evidence="1">ATCC 200398</strain>
    </source>
</reference>
<sequence>MADVELPDLCLGIPIDHRLEPLFGTGLTTRDPFAGPGNHAREVESYGHRLQKYRANISDNEVEFAKWLAMPDTKGGVVIVLQQPAEHQRYFLDHRQTVKDCNTLEAVDEVCQKVTGYGLEKISCFDAFPFHKIPLSKSLDEYEEERDEAYAVFLRMIQQKQPDVVFCCYRSPYSTKYKDFQCIGIGRTRDFQVTVQGERYTCVNGFHPSYALNYLEDKSALRSLFIIETTQAFRRVNGTWKESSWMTGVRENCAAIVQIDIEDKQKQPRWTKHDFQRERFHLYMELITRILNSLKSGAYDDMTNDELYDLILEKRYNVLLPNCLLLLVKIINFEDHGGDRLQDKGFTQLRQREDRDVRYLRRNVEKRCDEFLRSLRAVGASFQVEKGGKGLFTSTCLNKSLRPLGPFMSQSGFHYNLRLSFLKFVHILNGAYTYKGRDVYDIDRDELSRAFRLAACHFEWALTQHAASTRRRAPEEDLAISNRLNLLTINRSPHQTNYAARPGISQRRTAPAPSSVYPQSPPSTPPRRPNGATASLPQAAAFSPPPSASSSNVSPIRLLQAASSSQYRSGPTCNNCKQTGHSSSSCPKTQCYRCKNFGHISFDCPVYPSTPQRRR</sequence>
<name>A0ACB6QDR8_9PLEO</name>
<keyword evidence="2" id="KW-1185">Reference proteome</keyword>
<organism evidence="1 2">
    <name type="scientific">Lindgomyces ingoldianus</name>
    <dbReference type="NCBI Taxonomy" id="673940"/>
    <lineage>
        <taxon>Eukaryota</taxon>
        <taxon>Fungi</taxon>
        <taxon>Dikarya</taxon>
        <taxon>Ascomycota</taxon>
        <taxon>Pezizomycotina</taxon>
        <taxon>Dothideomycetes</taxon>
        <taxon>Pleosporomycetidae</taxon>
        <taxon>Pleosporales</taxon>
        <taxon>Lindgomycetaceae</taxon>
        <taxon>Lindgomyces</taxon>
    </lineage>
</organism>
<accession>A0ACB6QDR8</accession>
<proteinExistence type="predicted"/>
<dbReference type="EMBL" id="MU003532">
    <property type="protein sequence ID" value="KAF2465118.1"/>
    <property type="molecule type" value="Genomic_DNA"/>
</dbReference>
<evidence type="ECO:0000313" key="2">
    <source>
        <dbReference type="Proteomes" id="UP000799755"/>
    </source>
</evidence>